<name>A0A917JD12_9ENTE</name>
<sequence>MNPKPLSELNHFTVPVSMSKNPPCVSHKYFAIRCLGENLGDVFKNETNYHNLPLQKLHT</sequence>
<dbReference type="EMBL" id="BMDT01000001">
    <property type="protein sequence ID" value="GGI64486.1"/>
    <property type="molecule type" value="Genomic_DNA"/>
</dbReference>
<protein>
    <submittedName>
        <fullName evidence="1">Uncharacterized protein</fullName>
    </submittedName>
</protein>
<evidence type="ECO:0000313" key="2">
    <source>
        <dbReference type="Proteomes" id="UP000622610"/>
    </source>
</evidence>
<accession>A0A917JD12</accession>
<dbReference type="Proteomes" id="UP000622610">
    <property type="component" value="Unassembled WGS sequence"/>
</dbReference>
<reference evidence="1" key="2">
    <citation type="submission" date="2020-09" db="EMBL/GenBank/DDBJ databases">
        <authorList>
            <person name="Sun Q."/>
            <person name="Sedlacek I."/>
        </authorList>
    </citation>
    <scope>NUCLEOTIDE SEQUENCE</scope>
    <source>
        <strain evidence="1">CCM 8433</strain>
    </source>
</reference>
<gene>
    <name evidence="1" type="ORF">GCM10011482_01400</name>
</gene>
<reference evidence="1" key="1">
    <citation type="journal article" date="2014" name="Int. J. Syst. Evol. Microbiol.">
        <title>Complete genome sequence of Corynebacterium casei LMG S-19264T (=DSM 44701T), isolated from a smear-ripened cheese.</title>
        <authorList>
            <consortium name="US DOE Joint Genome Institute (JGI-PGF)"/>
            <person name="Walter F."/>
            <person name="Albersmeier A."/>
            <person name="Kalinowski J."/>
            <person name="Ruckert C."/>
        </authorList>
    </citation>
    <scope>NUCLEOTIDE SEQUENCE</scope>
    <source>
        <strain evidence="1">CCM 8433</strain>
    </source>
</reference>
<evidence type="ECO:0000313" key="1">
    <source>
        <dbReference type="EMBL" id="GGI64486.1"/>
    </source>
</evidence>
<proteinExistence type="predicted"/>
<comment type="caution">
    <text evidence="1">The sequence shown here is derived from an EMBL/GenBank/DDBJ whole genome shotgun (WGS) entry which is preliminary data.</text>
</comment>
<dbReference type="AlphaFoldDB" id="A0A917JD12"/>
<organism evidence="1 2">
    <name type="scientific">Enterococcus alcedinis</name>
    <dbReference type="NCBI Taxonomy" id="1274384"/>
    <lineage>
        <taxon>Bacteria</taxon>
        <taxon>Bacillati</taxon>
        <taxon>Bacillota</taxon>
        <taxon>Bacilli</taxon>
        <taxon>Lactobacillales</taxon>
        <taxon>Enterococcaceae</taxon>
        <taxon>Enterococcus</taxon>
    </lineage>
</organism>
<keyword evidence="2" id="KW-1185">Reference proteome</keyword>